<organism evidence="1">
    <name type="scientific">Salmonella enterica</name>
    <name type="common">Salmonella choleraesuis</name>
    <dbReference type="NCBI Taxonomy" id="28901"/>
    <lineage>
        <taxon>Bacteria</taxon>
        <taxon>Pseudomonadati</taxon>
        <taxon>Pseudomonadota</taxon>
        <taxon>Gammaproteobacteria</taxon>
        <taxon>Enterobacterales</taxon>
        <taxon>Enterobacteriaceae</taxon>
        <taxon>Salmonella</taxon>
    </lineage>
</organism>
<reference evidence="1" key="2">
    <citation type="submission" date="2020-02" db="EMBL/GenBank/DDBJ databases">
        <authorList>
            <consortium name="NCBI Pathogen Detection Project"/>
        </authorList>
    </citation>
    <scope>NUCLEOTIDE SEQUENCE</scope>
    <source>
        <strain evidence="1">MA.MC_07-0594</strain>
    </source>
</reference>
<name>A0A747X134_SALER</name>
<comment type="caution">
    <text evidence="1">The sequence shown here is derived from an EMBL/GenBank/DDBJ whole genome shotgun (WGS) entry which is preliminary data.</text>
</comment>
<sequence>MSVFIPNIHFSLKASRQAWLKIRFTVGHILFSMWSPVLTLCVRLANTVATGVAQSMVTGNTSSFQDSAWLPGQMPDYADNATDAHPVRLKTVS</sequence>
<accession>A0A747X134</accession>
<reference evidence="1" key="1">
    <citation type="journal article" date="2018" name="Genome Biol.">
        <title>SKESA: strategic k-mer extension for scrupulous assemblies.</title>
        <authorList>
            <person name="Souvorov A."/>
            <person name="Agarwala R."/>
            <person name="Lipman D.J."/>
        </authorList>
    </citation>
    <scope>NUCLEOTIDE SEQUENCE</scope>
    <source>
        <strain evidence="1">MA.MC_07-0594</strain>
    </source>
</reference>
<proteinExistence type="predicted"/>
<dbReference type="EMBL" id="DAAVHB010000005">
    <property type="protein sequence ID" value="HAF4654788.1"/>
    <property type="molecule type" value="Genomic_DNA"/>
</dbReference>
<protein>
    <submittedName>
        <fullName evidence="1">Uncharacterized protein</fullName>
    </submittedName>
</protein>
<dbReference type="AlphaFoldDB" id="A0A747X134"/>
<gene>
    <name evidence="1" type="ORF">G8K12_003349</name>
</gene>
<evidence type="ECO:0000313" key="1">
    <source>
        <dbReference type="EMBL" id="HAF4654788.1"/>
    </source>
</evidence>